<evidence type="ECO:0000313" key="1">
    <source>
        <dbReference type="EMBL" id="QMT01614.1"/>
    </source>
</evidence>
<keyword evidence="2" id="KW-1185">Reference proteome</keyword>
<name>A0A7D7LY94_9ACTN</name>
<sequence>MAARTGSLDIVSLVGGGLAAVGLTHFAKPELFAPITAPIFPDDTTSWTYRNGACETAIGLALVSPRTRKFGLVGLGGYLGFLSYRAVLAKS</sequence>
<gene>
    <name evidence="1" type="ORF">H1R19_22875</name>
</gene>
<organism evidence="1 2">
    <name type="scientific">Gordonia jinghuaiqii</name>
    <dbReference type="NCBI Taxonomy" id="2758710"/>
    <lineage>
        <taxon>Bacteria</taxon>
        <taxon>Bacillati</taxon>
        <taxon>Actinomycetota</taxon>
        <taxon>Actinomycetes</taxon>
        <taxon>Mycobacteriales</taxon>
        <taxon>Gordoniaceae</taxon>
        <taxon>Gordonia</taxon>
    </lineage>
</organism>
<dbReference type="Proteomes" id="UP000515663">
    <property type="component" value="Chromosome"/>
</dbReference>
<proteinExistence type="predicted"/>
<evidence type="ECO:0000313" key="2">
    <source>
        <dbReference type="Proteomes" id="UP000515663"/>
    </source>
</evidence>
<dbReference type="AlphaFoldDB" id="A0A7D7LY94"/>
<dbReference type="RefSeq" id="WP_188330567.1">
    <property type="nucleotide sequence ID" value="NZ_CP059491.1"/>
</dbReference>
<dbReference type="EMBL" id="CP059491">
    <property type="protein sequence ID" value="QMT01614.1"/>
    <property type="molecule type" value="Genomic_DNA"/>
</dbReference>
<protein>
    <submittedName>
        <fullName evidence="1">Uncharacterized protein</fullName>
    </submittedName>
</protein>
<reference evidence="2" key="1">
    <citation type="submission" date="2020-07" db="EMBL/GenBank/DDBJ databases">
        <title>novel species isolated from the respiratory tract of Marmot.</title>
        <authorList>
            <person name="Zhang G."/>
        </authorList>
    </citation>
    <scope>NUCLEOTIDE SEQUENCE [LARGE SCALE GENOMIC DNA]</scope>
    <source>
        <strain evidence="2">686</strain>
    </source>
</reference>
<accession>A0A7D7LY94</accession>
<dbReference type="KEGG" id="gji:H1R19_22875"/>